<evidence type="ECO:0000256" key="3">
    <source>
        <dbReference type="ARBA" id="ARBA00023285"/>
    </source>
</evidence>
<evidence type="ECO:0000313" key="6">
    <source>
        <dbReference type="EMBL" id="EIT68641.1"/>
    </source>
</evidence>
<dbReference type="InterPro" id="IPR050072">
    <property type="entry name" value="Peptidase_M20A"/>
</dbReference>
<dbReference type="RefSeq" id="WP_007186771.1">
    <property type="nucleotide sequence ID" value="NZ_AKGD01000003.1"/>
</dbReference>
<feature type="active site" description="Proton acceptor" evidence="4">
    <location>
        <position position="162"/>
    </location>
</feature>
<dbReference type="Pfam" id="PF07687">
    <property type="entry name" value="M20_dimer"/>
    <property type="match status" value="1"/>
</dbReference>
<reference evidence="6 7" key="1">
    <citation type="journal article" date="2012" name="J. Bacteriol.">
        <title>Genome Sequence of n-Alkane-Degrading Hydrocarboniphaga effusa Strain AP103T (ATCC BAA-332T).</title>
        <authorList>
            <person name="Chang H.K."/>
            <person name="Zylstra G.J."/>
            <person name="Chae J.C."/>
        </authorList>
    </citation>
    <scope>NUCLEOTIDE SEQUENCE [LARGE SCALE GENOMIC DNA]</scope>
    <source>
        <strain evidence="6 7">AP103</strain>
    </source>
</reference>
<dbReference type="CDD" id="cd03885">
    <property type="entry name" value="M20_CPDG2"/>
    <property type="match status" value="1"/>
</dbReference>
<dbReference type="PIRSF" id="PIRSF037238">
    <property type="entry name" value="Carboxypeptidase_G2"/>
    <property type="match status" value="1"/>
</dbReference>
<sequence length="404" mass="43833">MADHRAALQWIDEQLPALRAELLQLCAINSGSFNAAGVDAVGARMQALYAPLQAQAERLALPAYRSTADDGSERERPIGHALRLRKRPEAPLQVFFCGHLDTVYAADSPFQHTTEQGADRLNGPGVADLKGGLLVMWAAISALERSPLRNRIGWEVLLNPDEEIGSRGSAPLLAEAARRHHLGLIYEPAYADGNLASARKGSGNFDLIVHGRAAHAGRNPEQGRNAIAASAELIGAIAALNGQREGLTLNPGYVRGGGALNIVPDLCIFKFNVRTSQPADECWLHDQLDLLLTRLNAREGYGVELRGGFTRPPKVFDERHQRLAEMIRDCGRELNLDLQFKPTGGCCDGNNLAAHGLPNIDNLGVVGGEIHSEREWMRVSSLSERAKLSALLLLRLASGELVWT</sequence>
<organism evidence="6 7">
    <name type="scientific">Hydrocarboniphaga effusa AP103</name>
    <dbReference type="NCBI Taxonomy" id="1172194"/>
    <lineage>
        <taxon>Bacteria</taxon>
        <taxon>Pseudomonadati</taxon>
        <taxon>Pseudomonadota</taxon>
        <taxon>Gammaproteobacteria</taxon>
        <taxon>Nevskiales</taxon>
        <taxon>Nevskiaceae</taxon>
        <taxon>Hydrocarboniphaga</taxon>
    </lineage>
</organism>
<feature type="active site" evidence="4">
    <location>
        <position position="101"/>
    </location>
</feature>
<keyword evidence="2" id="KW-0378">Hydrolase</keyword>
<proteinExistence type="predicted"/>
<dbReference type="InterPro" id="IPR036264">
    <property type="entry name" value="Bact_exopeptidase_dim_dom"/>
</dbReference>
<dbReference type="SUPFAM" id="SSF55031">
    <property type="entry name" value="Bacterial exopeptidase dimerisation domain"/>
    <property type="match status" value="1"/>
</dbReference>
<protein>
    <recommendedName>
        <fullName evidence="5">Peptidase M20 dimerisation domain-containing protein</fullName>
    </recommendedName>
</protein>
<keyword evidence="1" id="KW-0479">Metal-binding</keyword>
<dbReference type="PANTHER" id="PTHR43808">
    <property type="entry name" value="ACETYLORNITHINE DEACETYLASE"/>
    <property type="match status" value="1"/>
</dbReference>
<keyword evidence="7" id="KW-1185">Reference proteome</keyword>
<dbReference type="InterPro" id="IPR011650">
    <property type="entry name" value="Peptidase_M20_dimer"/>
</dbReference>
<evidence type="ECO:0000259" key="5">
    <source>
        <dbReference type="Pfam" id="PF07687"/>
    </source>
</evidence>
<dbReference type="InterPro" id="IPR002933">
    <property type="entry name" value="Peptidase_M20"/>
</dbReference>
<evidence type="ECO:0000256" key="1">
    <source>
        <dbReference type="ARBA" id="ARBA00022723"/>
    </source>
</evidence>
<evidence type="ECO:0000256" key="4">
    <source>
        <dbReference type="PIRSR" id="PIRSR037238-1"/>
    </source>
</evidence>
<comment type="caution">
    <text evidence="6">The sequence shown here is derived from an EMBL/GenBank/DDBJ whole genome shotgun (WGS) entry which is preliminary data.</text>
</comment>
<dbReference type="InterPro" id="IPR017150">
    <property type="entry name" value="Pept_M20_glutamate_carboxypep"/>
</dbReference>
<dbReference type="Proteomes" id="UP000003704">
    <property type="component" value="Unassembled WGS sequence"/>
</dbReference>
<dbReference type="NCBIfam" id="NF005602">
    <property type="entry name" value="PRK07338.1"/>
    <property type="match status" value="1"/>
</dbReference>
<name>I8HYT2_9GAMM</name>
<feature type="domain" description="Peptidase M20 dimerisation" evidence="5">
    <location>
        <begin position="198"/>
        <end position="280"/>
    </location>
</feature>
<dbReference type="STRING" id="1172194.WQQ_38360"/>
<dbReference type="SUPFAM" id="SSF53187">
    <property type="entry name" value="Zn-dependent exopeptidases"/>
    <property type="match status" value="1"/>
</dbReference>
<evidence type="ECO:0000313" key="7">
    <source>
        <dbReference type="Proteomes" id="UP000003704"/>
    </source>
</evidence>
<dbReference type="OrthoDB" id="9776600at2"/>
<accession>I8HYT2</accession>
<dbReference type="Gene3D" id="3.40.630.10">
    <property type="entry name" value="Zn peptidases"/>
    <property type="match status" value="1"/>
</dbReference>
<dbReference type="PANTHER" id="PTHR43808:SF9">
    <property type="entry name" value="BLL0789 PROTEIN"/>
    <property type="match status" value="1"/>
</dbReference>
<dbReference type="EMBL" id="AKGD01000003">
    <property type="protein sequence ID" value="EIT68641.1"/>
    <property type="molecule type" value="Genomic_DNA"/>
</dbReference>
<evidence type="ECO:0000256" key="2">
    <source>
        <dbReference type="ARBA" id="ARBA00022801"/>
    </source>
</evidence>
<gene>
    <name evidence="6" type="ORF">WQQ_38360</name>
</gene>
<dbReference type="Gene3D" id="3.30.70.360">
    <property type="match status" value="1"/>
</dbReference>
<dbReference type="AlphaFoldDB" id="I8HYT2"/>
<dbReference type="GO" id="GO:0016787">
    <property type="term" value="F:hydrolase activity"/>
    <property type="evidence" value="ECO:0007669"/>
    <property type="project" value="UniProtKB-KW"/>
</dbReference>
<dbReference type="GO" id="GO:0046872">
    <property type="term" value="F:metal ion binding"/>
    <property type="evidence" value="ECO:0007669"/>
    <property type="project" value="UniProtKB-KW"/>
</dbReference>
<keyword evidence="3" id="KW-0170">Cobalt</keyword>
<dbReference type="Pfam" id="PF01546">
    <property type="entry name" value="Peptidase_M20"/>
    <property type="match status" value="1"/>
</dbReference>